<dbReference type="PANTHER" id="PTHR33446:SF11">
    <property type="entry name" value="TONB3"/>
    <property type="match status" value="1"/>
</dbReference>
<evidence type="ECO:0000256" key="8">
    <source>
        <dbReference type="ARBA" id="ARBA00022989"/>
    </source>
</evidence>
<evidence type="ECO:0000256" key="6">
    <source>
        <dbReference type="ARBA" id="ARBA00022692"/>
    </source>
</evidence>
<evidence type="ECO:0000256" key="4">
    <source>
        <dbReference type="ARBA" id="ARBA00022475"/>
    </source>
</evidence>
<evidence type="ECO:0000256" key="2">
    <source>
        <dbReference type="ARBA" id="ARBA00006555"/>
    </source>
</evidence>
<feature type="domain" description="TonB C-terminal" evidence="11">
    <location>
        <begin position="174"/>
        <end position="271"/>
    </location>
</feature>
<keyword evidence="8" id="KW-1133">Transmembrane helix</keyword>
<evidence type="ECO:0000313" key="13">
    <source>
        <dbReference type="Proteomes" id="UP000192923"/>
    </source>
</evidence>
<keyword evidence="3" id="KW-0813">Transport</keyword>
<dbReference type="SUPFAM" id="SSF74653">
    <property type="entry name" value="TolA/TonB C-terminal domain"/>
    <property type="match status" value="1"/>
</dbReference>
<sequence>MHDRTAHDRFLIALLLAGLVHAVAILGVGFEPPRPAQIKPALAVTLARNPSPAAPKTADALAPEHQLGDGAATRKTLPEPEAAYPAVTGEPQAEQPPLPAQESNAAARRKPVLTQAESEKAVPNADDEPHPPQPQSVQVQAIEINPPRDTEAEGLRKVFINSVNAQKYKAAAYERAWQREIERIGNLHYPDEARRQKLSGSLVMVVALRQDGTVHDMKITHSSGHAALDDAAKRIVALAAPFSPFPAELRQEADVLVITRTWRFYNDSRLETE</sequence>
<dbReference type="NCBIfam" id="TIGR01352">
    <property type="entry name" value="tonB_Cterm"/>
    <property type="match status" value="1"/>
</dbReference>
<dbReference type="InterPro" id="IPR006260">
    <property type="entry name" value="TonB/TolA_C"/>
</dbReference>
<keyword evidence="5" id="KW-0997">Cell inner membrane</keyword>
<evidence type="ECO:0000256" key="9">
    <source>
        <dbReference type="ARBA" id="ARBA00023136"/>
    </source>
</evidence>
<dbReference type="Gene3D" id="3.30.1150.10">
    <property type="match status" value="1"/>
</dbReference>
<gene>
    <name evidence="12" type="ORF">SAMN02949497_1033</name>
</gene>
<comment type="similarity">
    <text evidence="2">Belongs to the TonB family.</text>
</comment>
<evidence type="ECO:0000259" key="11">
    <source>
        <dbReference type="PROSITE" id="PS52015"/>
    </source>
</evidence>
<dbReference type="InterPro" id="IPR051045">
    <property type="entry name" value="TonB-dependent_transducer"/>
</dbReference>
<dbReference type="InterPro" id="IPR037682">
    <property type="entry name" value="TonB_C"/>
</dbReference>
<dbReference type="PANTHER" id="PTHR33446">
    <property type="entry name" value="PROTEIN TONB-RELATED"/>
    <property type="match status" value="1"/>
</dbReference>
<organism evidence="12 13">
    <name type="scientific">Methylomagnum ishizawai</name>
    <dbReference type="NCBI Taxonomy" id="1760988"/>
    <lineage>
        <taxon>Bacteria</taxon>
        <taxon>Pseudomonadati</taxon>
        <taxon>Pseudomonadota</taxon>
        <taxon>Gammaproteobacteria</taxon>
        <taxon>Methylococcales</taxon>
        <taxon>Methylococcaceae</taxon>
        <taxon>Methylomagnum</taxon>
    </lineage>
</organism>
<dbReference type="GO" id="GO:0031992">
    <property type="term" value="F:energy transducer activity"/>
    <property type="evidence" value="ECO:0007669"/>
    <property type="project" value="TreeGrafter"/>
</dbReference>
<feature type="region of interest" description="Disordered" evidence="10">
    <location>
        <begin position="87"/>
        <end position="138"/>
    </location>
</feature>
<keyword evidence="13" id="KW-1185">Reference proteome</keyword>
<name>A0A1Y6D027_9GAMM</name>
<dbReference type="PROSITE" id="PS52015">
    <property type="entry name" value="TONB_CTD"/>
    <property type="match status" value="1"/>
</dbReference>
<reference evidence="12 13" key="1">
    <citation type="submission" date="2016-12" db="EMBL/GenBank/DDBJ databases">
        <authorList>
            <person name="Song W.-J."/>
            <person name="Kurnit D.M."/>
        </authorList>
    </citation>
    <scope>NUCLEOTIDE SEQUENCE [LARGE SCALE GENOMIC DNA]</scope>
    <source>
        <strain evidence="12 13">175</strain>
    </source>
</reference>
<evidence type="ECO:0000313" key="12">
    <source>
        <dbReference type="EMBL" id="SMF93744.1"/>
    </source>
</evidence>
<dbReference type="Proteomes" id="UP000192923">
    <property type="component" value="Unassembled WGS sequence"/>
</dbReference>
<dbReference type="OrthoDB" id="9803361at2"/>
<accession>A0A1Y6D027</accession>
<dbReference type="GO" id="GO:0015031">
    <property type="term" value="P:protein transport"/>
    <property type="evidence" value="ECO:0007669"/>
    <property type="project" value="UniProtKB-KW"/>
</dbReference>
<keyword evidence="4" id="KW-1003">Cell membrane</keyword>
<dbReference type="GO" id="GO:0098797">
    <property type="term" value="C:plasma membrane protein complex"/>
    <property type="evidence" value="ECO:0007669"/>
    <property type="project" value="TreeGrafter"/>
</dbReference>
<comment type="subcellular location">
    <subcellularLocation>
        <location evidence="1">Cell inner membrane</location>
        <topology evidence="1">Single-pass membrane protein</topology>
        <orientation evidence="1">Periplasmic side</orientation>
    </subcellularLocation>
</comment>
<protein>
    <submittedName>
        <fullName evidence="12">Protein TonB</fullName>
    </submittedName>
</protein>
<dbReference type="Pfam" id="PF03544">
    <property type="entry name" value="TonB_C"/>
    <property type="match status" value="1"/>
</dbReference>
<dbReference type="STRING" id="1760988.SAMN02949497_1033"/>
<evidence type="ECO:0000256" key="10">
    <source>
        <dbReference type="SAM" id="MobiDB-lite"/>
    </source>
</evidence>
<keyword evidence="6" id="KW-0812">Transmembrane</keyword>
<dbReference type="EMBL" id="FXAM01000001">
    <property type="protein sequence ID" value="SMF93744.1"/>
    <property type="molecule type" value="Genomic_DNA"/>
</dbReference>
<keyword evidence="7" id="KW-0653">Protein transport</keyword>
<evidence type="ECO:0000256" key="5">
    <source>
        <dbReference type="ARBA" id="ARBA00022519"/>
    </source>
</evidence>
<keyword evidence="9" id="KW-0472">Membrane</keyword>
<evidence type="ECO:0000256" key="1">
    <source>
        <dbReference type="ARBA" id="ARBA00004383"/>
    </source>
</evidence>
<evidence type="ECO:0000256" key="7">
    <source>
        <dbReference type="ARBA" id="ARBA00022927"/>
    </source>
</evidence>
<dbReference type="RefSeq" id="WP_085210556.1">
    <property type="nucleotide sequence ID" value="NZ_FXAM01000001.1"/>
</dbReference>
<evidence type="ECO:0000256" key="3">
    <source>
        <dbReference type="ARBA" id="ARBA00022448"/>
    </source>
</evidence>
<dbReference type="AlphaFoldDB" id="A0A1Y6D027"/>
<proteinExistence type="inferred from homology"/>
<dbReference type="GO" id="GO:0055085">
    <property type="term" value="P:transmembrane transport"/>
    <property type="evidence" value="ECO:0007669"/>
    <property type="project" value="InterPro"/>
</dbReference>